<accession>A0A370BE17</accession>
<dbReference type="Proteomes" id="UP000253741">
    <property type="component" value="Unassembled WGS sequence"/>
</dbReference>
<dbReference type="InterPro" id="IPR036397">
    <property type="entry name" value="RNaseH_sf"/>
</dbReference>
<dbReference type="AlphaFoldDB" id="A0A370BE17"/>
<reference evidence="2 3" key="1">
    <citation type="submission" date="2018-07" db="EMBL/GenBank/DDBJ databases">
        <title>Streptomyces species from bats.</title>
        <authorList>
            <person name="Dunlap C."/>
        </authorList>
    </citation>
    <scope>NUCLEOTIDE SEQUENCE [LARGE SCALE GENOMIC DNA]</scope>
    <source>
        <strain evidence="2 3">AC230</strain>
    </source>
</reference>
<dbReference type="EMBL" id="QQNA01000076">
    <property type="protein sequence ID" value="RDG38063.1"/>
    <property type="molecule type" value="Genomic_DNA"/>
</dbReference>
<evidence type="ECO:0000259" key="1">
    <source>
        <dbReference type="PROSITE" id="PS50994"/>
    </source>
</evidence>
<dbReference type="Gene3D" id="3.30.420.10">
    <property type="entry name" value="Ribonuclease H-like superfamily/Ribonuclease H"/>
    <property type="match status" value="1"/>
</dbReference>
<name>A0A370BE17_9ACTN</name>
<dbReference type="GO" id="GO:0015074">
    <property type="term" value="P:DNA integration"/>
    <property type="evidence" value="ECO:0007669"/>
    <property type="project" value="InterPro"/>
</dbReference>
<feature type="domain" description="Integrase catalytic" evidence="1">
    <location>
        <begin position="112"/>
        <end position="269"/>
    </location>
</feature>
<evidence type="ECO:0000313" key="2">
    <source>
        <dbReference type="EMBL" id="RDG38063.1"/>
    </source>
</evidence>
<dbReference type="SUPFAM" id="SSF53098">
    <property type="entry name" value="Ribonuclease H-like"/>
    <property type="match status" value="1"/>
</dbReference>
<gene>
    <name evidence="2" type="ORF">DVH02_11075</name>
</gene>
<comment type="caution">
    <text evidence="2">The sequence shown here is derived from an EMBL/GenBank/DDBJ whole genome shotgun (WGS) entry which is preliminary data.</text>
</comment>
<sequence>MGLADGRLTPVLRGHRKDTPQITEAIHSVHAECLHRSRVGMNTKERMIHQFVREKFGMQAEKEIPHFTALLKVWKERFGPEGARQRYLRSSAAVETGGCTVTITRTGQVVVLDTTPFPVKLRDDVFGEPITVDLTLTLTLALDAFTHSLVAFRLTPGSGSSIEVAMLLRDVMLPPPMRPGWTPDMEWHYPGVPSALEAEFAGHPVAGRPFFAPETVTSDHGSVYKNHHLVQVARRLGAVVLPARAMRPQGKAACERTFLGIQSLLLELLLGYRGVDVADRGTDPEDDTVWTVDEAEHLLATWNVGIWQNRRLDQYARPGTRAGGTARTPCSRWRRPATGSLCRSRIRTSTTTFCPPTS</sequence>
<protein>
    <submittedName>
        <fullName evidence="2">Transposase</fullName>
    </submittedName>
</protein>
<dbReference type="OrthoDB" id="52928at2"/>
<organism evidence="2 3">
    <name type="scientific">Streptomyces corynorhini</name>
    <dbReference type="NCBI Taxonomy" id="2282652"/>
    <lineage>
        <taxon>Bacteria</taxon>
        <taxon>Bacillati</taxon>
        <taxon>Actinomycetota</taxon>
        <taxon>Actinomycetes</taxon>
        <taxon>Kitasatosporales</taxon>
        <taxon>Streptomycetaceae</taxon>
        <taxon>Streptomyces</taxon>
    </lineage>
</organism>
<proteinExistence type="predicted"/>
<dbReference type="RefSeq" id="WP_114623610.1">
    <property type="nucleotide sequence ID" value="NZ_QQNA01000076.1"/>
</dbReference>
<dbReference type="PROSITE" id="PS50994">
    <property type="entry name" value="INTEGRASE"/>
    <property type="match status" value="1"/>
</dbReference>
<dbReference type="InterPro" id="IPR012337">
    <property type="entry name" value="RNaseH-like_sf"/>
</dbReference>
<dbReference type="InterPro" id="IPR001584">
    <property type="entry name" value="Integrase_cat-core"/>
</dbReference>
<dbReference type="GO" id="GO:0003676">
    <property type="term" value="F:nucleic acid binding"/>
    <property type="evidence" value="ECO:0007669"/>
    <property type="project" value="InterPro"/>
</dbReference>
<evidence type="ECO:0000313" key="3">
    <source>
        <dbReference type="Proteomes" id="UP000253741"/>
    </source>
</evidence>
<keyword evidence="3" id="KW-1185">Reference proteome</keyword>